<protein>
    <submittedName>
        <fullName evidence="1">Phage gp37-like protein</fullName>
    </submittedName>
</protein>
<dbReference type="EMBL" id="JACHDB010000002">
    <property type="protein sequence ID" value="MBB5435892.1"/>
    <property type="molecule type" value="Genomic_DNA"/>
</dbReference>
<keyword evidence="2" id="KW-1185">Reference proteome</keyword>
<dbReference type="Proteomes" id="UP000572635">
    <property type="component" value="Unassembled WGS sequence"/>
</dbReference>
<dbReference type="Gene3D" id="3.40.50.150">
    <property type="entry name" value="Vaccinia Virus protein VP39"/>
    <property type="match status" value="1"/>
</dbReference>
<dbReference type="AlphaFoldDB" id="A0A7W8QSQ5"/>
<dbReference type="RefSeq" id="WP_184399063.1">
    <property type="nucleotide sequence ID" value="NZ_BAAAJD010000062.1"/>
</dbReference>
<name>A0A7W8QSQ5_9ACTN</name>
<sequence length="269" mass="29289">MTSTPSGDGAPSGVDTTVAHSARVWNYWLGGKDNYPVDREAGEYVMQAYPEIVQAARADRAFLVRAVTHLVREEGVRQFLDVGTGLPTHHNTHEVAQAVAPEAKVVYVDNDPMVLAHARALLTGTDEGETRYIDADLREPEKVLEAARGLLDFERPIGLTILGTMGHFADIQEAQDIVGRYLDALPSGSFFALCDGTSTSEGMIVAAERWNETAALPYHLRTPAEIAGFFDGLELLDPGVVSATRWRPEPAEVGEVRDADQYCGLARKP</sequence>
<evidence type="ECO:0000313" key="1">
    <source>
        <dbReference type="EMBL" id="MBB5435892.1"/>
    </source>
</evidence>
<dbReference type="Pfam" id="PF04672">
    <property type="entry name" value="Methyltransf_19"/>
    <property type="match status" value="1"/>
</dbReference>
<dbReference type="SUPFAM" id="SSF53335">
    <property type="entry name" value="S-adenosyl-L-methionine-dependent methyltransferases"/>
    <property type="match status" value="1"/>
</dbReference>
<accession>A0A7W8QSQ5</accession>
<gene>
    <name evidence="1" type="ORF">HDA36_006040</name>
</gene>
<proteinExistence type="predicted"/>
<evidence type="ECO:0000313" key="2">
    <source>
        <dbReference type="Proteomes" id="UP000572635"/>
    </source>
</evidence>
<comment type="caution">
    <text evidence="1">The sequence shown here is derived from an EMBL/GenBank/DDBJ whole genome shotgun (WGS) entry which is preliminary data.</text>
</comment>
<reference evidence="1 2" key="1">
    <citation type="submission" date="2020-08" db="EMBL/GenBank/DDBJ databases">
        <title>Sequencing the genomes of 1000 actinobacteria strains.</title>
        <authorList>
            <person name="Klenk H.-P."/>
        </authorList>
    </citation>
    <scope>NUCLEOTIDE SEQUENCE [LARGE SCALE GENOMIC DNA]</scope>
    <source>
        <strain evidence="1 2">DSM 44551</strain>
    </source>
</reference>
<organism evidence="1 2">
    <name type="scientific">Nocardiopsis composta</name>
    <dbReference type="NCBI Taxonomy" id="157465"/>
    <lineage>
        <taxon>Bacteria</taxon>
        <taxon>Bacillati</taxon>
        <taxon>Actinomycetota</taxon>
        <taxon>Actinomycetes</taxon>
        <taxon>Streptosporangiales</taxon>
        <taxon>Nocardiopsidaceae</taxon>
        <taxon>Nocardiopsis</taxon>
    </lineage>
</organism>
<dbReference type="InterPro" id="IPR006764">
    <property type="entry name" value="SAM_dep_MeTrfase_SAV2177_type"/>
</dbReference>
<dbReference type="PIRSF" id="PIRSF017393">
    <property type="entry name" value="MTase_SAV2177"/>
    <property type="match status" value="1"/>
</dbReference>
<dbReference type="InterPro" id="IPR029063">
    <property type="entry name" value="SAM-dependent_MTases_sf"/>
</dbReference>